<proteinExistence type="predicted"/>
<name>A0ABW2K8W5_9ACTN</name>
<dbReference type="RefSeq" id="WP_379868191.1">
    <property type="nucleotide sequence ID" value="NZ_JBHTBH010000001.1"/>
</dbReference>
<dbReference type="EMBL" id="JBHTBH010000001">
    <property type="protein sequence ID" value="MFC7326429.1"/>
    <property type="molecule type" value="Genomic_DNA"/>
</dbReference>
<organism evidence="1 2">
    <name type="scientific">Marinactinospora rubrisoli</name>
    <dbReference type="NCBI Taxonomy" id="2715399"/>
    <lineage>
        <taxon>Bacteria</taxon>
        <taxon>Bacillati</taxon>
        <taxon>Actinomycetota</taxon>
        <taxon>Actinomycetes</taxon>
        <taxon>Streptosporangiales</taxon>
        <taxon>Nocardiopsidaceae</taxon>
        <taxon>Marinactinospora</taxon>
    </lineage>
</organism>
<gene>
    <name evidence="1" type="ORF">ACFQRF_01630</name>
</gene>
<accession>A0ABW2K8W5</accession>
<dbReference type="Pfam" id="PF10722">
    <property type="entry name" value="YbjN"/>
    <property type="match status" value="1"/>
</dbReference>
<dbReference type="Gene3D" id="3.30.1460.10">
    <property type="match status" value="1"/>
</dbReference>
<dbReference type="SUPFAM" id="SSF69635">
    <property type="entry name" value="Type III secretory system chaperone-like"/>
    <property type="match status" value="1"/>
</dbReference>
<reference evidence="2" key="1">
    <citation type="journal article" date="2019" name="Int. J. Syst. Evol. Microbiol.">
        <title>The Global Catalogue of Microorganisms (GCM) 10K type strain sequencing project: providing services to taxonomists for standard genome sequencing and annotation.</title>
        <authorList>
            <consortium name="The Broad Institute Genomics Platform"/>
            <consortium name="The Broad Institute Genome Sequencing Center for Infectious Disease"/>
            <person name="Wu L."/>
            <person name="Ma J."/>
        </authorList>
    </citation>
    <scope>NUCLEOTIDE SEQUENCE [LARGE SCALE GENOMIC DNA]</scope>
    <source>
        <strain evidence="2">CGMCC 4.7382</strain>
    </source>
</reference>
<evidence type="ECO:0000313" key="2">
    <source>
        <dbReference type="Proteomes" id="UP001596540"/>
    </source>
</evidence>
<comment type="caution">
    <text evidence="1">The sequence shown here is derived from an EMBL/GenBank/DDBJ whole genome shotgun (WGS) entry which is preliminary data.</text>
</comment>
<dbReference type="Proteomes" id="UP001596540">
    <property type="component" value="Unassembled WGS sequence"/>
</dbReference>
<keyword evidence="2" id="KW-1185">Reference proteome</keyword>
<evidence type="ECO:0000313" key="1">
    <source>
        <dbReference type="EMBL" id="MFC7326429.1"/>
    </source>
</evidence>
<protein>
    <submittedName>
        <fullName evidence="1">YbjN domain-containing protein</fullName>
    </submittedName>
</protein>
<dbReference type="InterPro" id="IPR019660">
    <property type="entry name" value="Put_sensory_transdc_reg_YbjN"/>
</dbReference>
<sequence length="173" mass="19472">MPATSEQQANAIAAIRTALREADLEHEQPHPEAFLVTLPGRRKLRTLVLLHVGPHSLLVKTFFCRRPDENHAGFYQWLLRKNTDMYGVAFTTDDVGDVYLTGRTALAGVTPDEVDRLLGCVLSYSDDNFNGALERGFASAIRREWEWRTERGESVRNLEAFRHLIGHPAGDAD</sequence>